<proteinExistence type="predicted"/>
<keyword evidence="2" id="KW-1185">Reference proteome</keyword>
<dbReference type="AlphaFoldDB" id="H8Z2N5"/>
<gene>
    <name evidence="1" type="ORF">Thi970DRAFT_03008</name>
</gene>
<evidence type="ECO:0000313" key="2">
    <source>
        <dbReference type="Proteomes" id="UP000002964"/>
    </source>
</evidence>
<protein>
    <recommendedName>
        <fullName evidence="3">Group II intron maturase family protein</fullName>
    </recommendedName>
</protein>
<dbReference type="STRING" id="631362.Thi970DRAFT_03008"/>
<dbReference type="EMBL" id="JH603169">
    <property type="protein sequence ID" value="EIC22728.1"/>
    <property type="molecule type" value="Genomic_DNA"/>
</dbReference>
<reference evidence="1 2" key="2">
    <citation type="submission" date="2011-11" db="EMBL/GenBank/DDBJ databases">
        <authorList>
            <consortium name="US DOE Joint Genome Institute"/>
            <person name="Lucas S."/>
            <person name="Han J."/>
            <person name="Lapidus A."/>
            <person name="Cheng J.-F."/>
            <person name="Goodwin L."/>
            <person name="Pitluck S."/>
            <person name="Peters L."/>
            <person name="Ovchinnikova G."/>
            <person name="Zhang X."/>
            <person name="Detter J.C."/>
            <person name="Han C."/>
            <person name="Tapia R."/>
            <person name="Land M."/>
            <person name="Hauser L."/>
            <person name="Kyrpides N."/>
            <person name="Ivanova N."/>
            <person name="Pagani I."/>
            <person name="Vogl K."/>
            <person name="Liu Z."/>
            <person name="Overmann J."/>
            <person name="Frigaard N.-U."/>
            <person name="Bryant D."/>
            <person name="Woyke T."/>
        </authorList>
    </citation>
    <scope>NUCLEOTIDE SEQUENCE [LARGE SCALE GENOMIC DNA]</scope>
    <source>
        <strain evidence="1 2">970</strain>
    </source>
</reference>
<evidence type="ECO:0008006" key="3">
    <source>
        <dbReference type="Google" id="ProtNLM"/>
    </source>
</evidence>
<dbReference type="Proteomes" id="UP000002964">
    <property type="component" value="Unassembled WGS sequence"/>
</dbReference>
<dbReference type="HOGENOM" id="CLU_171900_0_0_6"/>
<name>H8Z2N5_9GAMM</name>
<evidence type="ECO:0000313" key="1">
    <source>
        <dbReference type="EMBL" id="EIC22728.1"/>
    </source>
</evidence>
<reference evidence="2" key="1">
    <citation type="submission" date="2011-06" db="EMBL/GenBank/DDBJ databases">
        <authorList>
            <consortium name="US DOE Joint Genome Institute (JGI-PGF)"/>
            <person name="Lucas S."/>
            <person name="Han J."/>
            <person name="Lapidus A."/>
            <person name="Cheng J.-F."/>
            <person name="Goodwin L."/>
            <person name="Pitluck S."/>
            <person name="Peters L."/>
            <person name="Land M.L."/>
            <person name="Hauser L."/>
            <person name="Vogl K."/>
            <person name="Liu Z."/>
            <person name="Overmann J."/>
            <person name="Frigaard N.-U."/>
            <person name="Bryant D.A."/>
            <person name="Woyke T.J."/>
        </authorList>
    </citation>
    <scope>NUCLEOTIDE SEQUENCE [LARGE SCALE GENOMIC DNA]</scope>
    <source>
        <strain evidence="2">970</strain>
    </source>
</reference>
<organism evidence="1 2">
    <name type="scientific">Thiorhodovibrio frisius</name>
    <dbReference type="NCBI Taxonomy" id="631362"/>
    <lineage>
        <taxon>Bacteria</taxon>
        <taxon>Pseudomonadati</taxon>
        <taxon>Pseudomonadota</taxon>
        <taxon>Gammaproteobacteria</taxon>
        <taxon>Chromatiales</taxon>
        <taxon>Chromatiaceae</taxon>
        <taxon>Thiorhodovibrio</taxon>
    </lineage>
</organism>
<sequence length="112" mass="13444">MHSVLAALRLSVHPDKRFIGKTARGFDFLGYRFRPGRKRRPAQQSIDRLTTRARRLHEQGAALYRLRQTMWRWYRWLHGGLRGRVSTKGRFTRVWVLILKQLHLTGNRIRPR</sequence>
<accession>H8Z2N5</accession>
<dbReference type="eggNOG" id="ENOG503486H">
    <property type="taxonomic scope" value="Bacteria"/>
</dbReference>